<dbReference type="GO" id="GO:0016020">
    <property type="term" value="C:membrane"/>
    <property type="evidence" value="ECO:0007669"/>
    <property type="project" value="UniProtKB-SubCell"/>
</dbReference>
<reference evidence="7" key="1">
    <citation type="submission" date="2019-11" db="EMBL/GenBank/DDBJ databases">
        <authorList>
            <person name="Feng L."/>
        </authorList>
    </citation>
    <scope>NUCLEOTIDE SEQUENCE</scope>
    <source>
        <strain evidence="7">VrattiLFYP33</strain>
    </source>
</reference>
<feature type="domain" description="O-antigen ligase-related" evidence="6">
    <location>
        <begin position="204"/>
        <end position="340"/>
    </location>
</feature>
<accession>A0A6N3BKU5</accession>
<evidence type="ECO:0000256" key="5">
    <source>
        <dbReference type="SAM" id="Phobius"/>
    </source>
</evidence>
<dbReference type="InterPro" id="IPR007016">
    <property type="entry name" value="O-antigen_ligase-rel_domated"/>
</dbReference>
<dbReference type="GO" id="GO:0016874">
    <property type="term" value="F:ligase activity"/>
    <property type="evidence" value="ECO:0007669"/>
    <property type="project" value="UniProtKB-KW"/>
</dbReference>
<feature type="transmembrane region" description="Helical" evidence="5">
    <location>
        <begin position="385"/>
        <end position="406"/>
    </location>
</feature>
<feature type="transmembrane region" description="Helical" evidence="5">
    <location>
        <begin position="237"/>
        <end position="255"/>
    </location>
</feature>
<organism evidence="7">
    <name type="scientific">Veillonella ratti</name>
    <dbReference type="NCBI Taxonomy" id="103892"/>
    <lineage>
        <taxon>Bacteria</taxon>
        <taxon>Bacillati</taxon>
        <taxon>Bacillota</taxon>
        <taxon>Negativicutes</taxon>
        <taxon>Veillonellales</taxon>
        <taxon>Veillonellaceae</taxon>
        <taxon>Veillonella</taxon>
    </lineage>
</organism>
<evidence type="ECO:0000256" key="1">
    <source>
        <dbReference type="ARBA" id="ARBA00004141"/>
    </source>
</evidence>
<feature type="transmembrane region" description="Helical" evidence="5">
    <location>
        <begin position="91"/>
        <end position="109"/>
    </location>
</feature>
<evidence type="ECO:0000313" key="7">
    <source>
        <dbReference type="EMBL" id="VYU04865.1"/>
    </source>
</evidence>
<keyword evidence="3 5" id="KW-1133">Transmembrane helix</keyword>
<protein>
    <submittedName>
        <fullName evidence="7">O-Antigen ligase</fullName>
    </submittedName>
</protein>
<dbReference type="AlphaFoldDB" id="A0A6N3BKU5"/>
<dbReference type="RefSeq" id="WP_156704649.1">
    <property type="nucleotide sequence ID" value="NZ_CACRUX010000044.1"/>
</dbReference>
<comment type="subcellular location">
    <subcellularLocation>
        <location evidence="1">Membrane</location>
        <topology evidence="1">Multi-pass membrane protein</topology>
    </subcellularLocation>
</comment>
<feature type="transmembrane region" description="Helical" evidence="5">
    <location>
        <begin position="121"/>
        <end position="138"/>
    </location>
</feature>
<feature type="transmembrane region" description="Helical" evidence="5">
    <location>
        <begin position="331"/>
        <end position="349"/>
    </location>
</feature>
<dbReference type="InterPro" id="IPR051533">
    <property type="entry name" value="WaaL-like"/>
</dbReference>
<feature type="transmembrane region" description="Helical" evidence="5">
    <location>
        <begin position="197"/>
        <end position="217"/>
    </location>
</feature>
<evidence type="ECO:0000256" key="4">
    <source>
        <dbReference type="ARBA" id="ARBA00023136"/>
    </source>
</evidence>
<keyword evidence="7" id="KW-0436">Ligase</keyword>
<evidence type="ECO:0000259" key="6">
    <source>
        <dbReference type="Pfam" id="PF04932"/>
    </source>
</evidence>
<dbReference type="Pfam" id="PF04932">
    <property type="entry name" value="Wzy_C"/>
    <property type="match status" value="1"/>
</dbReference>
<keyword evidence="2 5" id="KW-0812">Transmembrane</keyword>
<evidence type="ECO:0000256" key="2">
    <source>
        <dbReference type="ARBA" id="ARBA00022692"/>
    </source>
</evidence>
<feature type="transmembrane region" description="Helical" evidence="5">
    <location>
        <begin position="20"/>
        <end position="48"/>
    </location>
</feature>
<feature type="transmembrane region" description="Helical" evidence="5">
    <location>
        <begin position="171"/>
        <end position="190"/>
    </location>
</feature>
<gene>
    <name evidence="7" type="ORF">VRLFYP33_01114</name>
</gene>
<dbReference type="PANTHER" id="PTHR37422">
    <property type="entry name" value="TEICHURONIC ACID BIOSYNTHESIS PROTEIN TUAE"/>
    <property type="match status" value="1"/>
</dbReference>
<feature type="transmembrane region" description="Helical" evidence="5">
    <location>
        <begin position="361"/>
        <end position="379"/>
    </location>
</feature>
<dbReference type="PANTHER" id="PTHR37422:SF13">
    <property type="entry name" value="LIPOPOLYSACCHARIDE BIOSYNTHESIS PROTEIN PA4999-RELATED"/>
    <property type="match status" value="1"/>
</dbReference>
<keyword evidence="4 5" id="KW-0472">Membrane</keyword>
<evidence type="ECO:0000256" key="3">
    <source>
        <dbReference type="ARBA" id="ARBA00022989"/>
    </source>
</evidence>
<dbReference type="EMBL" id="CACRUX010000044">
    <property type="protein sequence ID" value="VYU04865.1"/>
    <property type="molecule type" value="Genomic_DNA"/>
</dbReference>
<sequence>MTGAVSIDGGRPLQHYITRLLYAVVLVMPLHPWLGDALVIIALLLSVWDTLRYRPLSKPASWLQWCVLGFMGWSLLSALGSAQPMWTTASWLYNVGMYGGIYFLTYRYLREPEQWRVFLRIFMWSAFIVCLVGVYQYMTTSMELLKQWVDAAHFPLLKRRMFATLQNPNLFGEYLLIVLSMVGTGIFQGLKEKRWRLLAWMVLMALFFLICMTLTYSRGIWLSFACVVVYWGLTIDRRLLLSLLIIPIVLFGYHGEVASRLWSLFDGNDTSAVLRWALWDSTTYMIADYPILGIGWDAFWFEYPHYNYYIQAPDVIIYHAHNMFLNMLAEIGIPGALFYFVAIYGHAVYALRLPKATISNIVKYGIGAVVVGITVSGLFDHDLFSHQVSVIFWQLLGWASSVLYTYKKRGNKPLENELTTDIKN</sequence>
<proteinExistence type="predicted"/>
<name>A0A6N3BKU5_9FIRM</name>